<evidence type="ECO:0000313" key="3">
    <source>
        <dbReference type="Proteomes" id="UP001184230"/>
    </source>
</evidence>
<organism evidence="2 3">
    <name type="scientific">Variovorax soli</name>
    <dbReference type="NCBI Taxonomy" id="376815"/>
    <lineage>
        <taxon>Bacteria</taxon>
        <taxon>Pseudomonadati</taxon>
        <taxon>Pseudomonadota</taxon>
        <taxon>Betaproteobacteria</taxon>
        <taxon>Burkholderiales</taxon>
        <taxon>Comamonadaceae</taxon>
        <taxon>Variovorax</taxon>
    </lineage>
</organism>
<evidence type="ECO:0000256" key="1">
    <source>
        <dbReference type="SAM" id="SignalP"/>
    </source>
</evidence>
<feature type="chain" id="PRO_5045056135" description="PXPV repeat-containing protein" evidence="1">
    <location>
        <begin position="23"/>
        <end position="154"/>
    </location>
</feature>
<dbReference type="EMBL" id="JAVDRF010000006">
    <property type="protein sequence ID" value="MDR6537425.1"/>
    <property type="molecule type" value="Genomic_DNA"/>
</dbReference>
<dbReference type="Proteomes" id="UP001184230">
    <property type="component" value="Unassembled WGS sequence"/>
</dbReference>
<protein>
    <recommendedName>
        <fullName evidence="4">PXPV repeat-containing protein</fullName>
    </recommendedName>
</protein>
<comment type="caution">
    <text evidence="2">The sequence shown here is derived from an EMBL/GenBank/DDBJ whole genome shotgun (WGS) entry which is preliminary data.</text>
</comment>
<feature type="signal peptide" evidence="1">
    <location>
        <begin position="1"/>
        <end position="22"/>
    </location>
</feature>
<keyword evidence="3" id="KW-1185">Reference proteome</keyword>
<evidence type="ECO:0000313" key="2">
    <source>
        <dbReference type="EMBL" id="MDR6537425.1"/>
    </source>
</evidence>
<evidence type="ECO:0008006" key="4">
    <source>
        <dbReference type="Google" id="ProtNLM"/>
    </source>
</evidence>
<sequence>MKRSILAALFAAAAAIAVPGFAQRGGHGGGFHGGGFHGGAFHGPGFARSAPFGVAGFPAHRGFFPGHHHRSAVFIGAGFGFGVPAYYYYPGYYPAGYGVAYYPAYGAYPAYAVPVDPGPVMRLYCPDPAGYFPEVRDCNRDWVQVPQEEGGANP</sequence>
<proteinExistence type="predicted"/>
<gene>
    <name evidence="2" type="ORF">J2739_003202</name>
</gene>
<dbReference type="RefSeq" id="WP_309903334.1">
    <property type="nucleotide sequence ID" value="NZ_JAVDRF010000006.1"/>
</dbReference>
<keyword evidence="1" id="KW-0732">Signal</keyword>
<reference evidence="2 3" key="1">
    <citation type="submission" date="2023-07" db="EMBL/GenBank/DDBJ databases">
        <title>Sorghum-associated microbial communities from plants grown in Nebraska, USA.</title>
        <authorList>
            <person name="Schachtman D."/>
        </authorList>
    </citation>
    <scope>NUCLEOTIDE SEQUENCE [LARGE SCALE GENOMIC DNA]</scope>
    <source>
        <strain evidence="2 3">DS1781</strain>
    </source>
</reference>
<accession>A0ABU1NG27</accession>
<name>A0ABU1NG27_9BURK</name>